<organism evidence="2">
    <name type="scientific">uncultured Gemmatimonadota bacterium</name>
    <dbReference type="NCBI Taxonomy" id="203437"/>
    <lineage>
        <taxon>Bacteria</taxon>
        <taxon>Pseudomonadati</taxon>
        <taxon>Gemmatimonadota</taxon>
        <taxon>environmental samples</taxon>
    </lineage>
</organism>
<proteinExistence type="predicted"/>
<evidence type="ECO:0000259" key="1">
    <source>
        <dbReference type="PROSITE" id="PS50206"/>
    </source>
</evidence>
<feature type="domain" description="Rhodanese" evidence="1">
    <location>
        <begin position="27"/>
        <end position="69"/>
    </location>
</feature>
<dbReference type="PROSITE" id="PS50206">
    <property type="entry name" value="RHODANESE_3"/>
    <property type="match status" value="1"/>
</dbReference>
<protein>
    <submittedName>
        <fullName evidence="2">Thiosulfate sulfurtransferase, rhodanese</fullName>
        <ecNumber evidence="2">2.8.1.1</ecNumber>
    </submittedName>
</protein>
<accession>A0A6J4MX35</accession>
<dbReference type="InterPro" id="IPR001307">
    <property type="entry name" value="Thiosulphate_STrfase_CS"/>
</dbReference>
<dbReference type="PROSITE" id="PS00380">
    <property type="entry name" value="RHODANESE_1"/>
    <property type="match status" value="1"/>
</dbReference>
<dbReference type="EMBL" id="CADCTV010000921">
    <property type="protein sequence ID" value="CAA9369040.1"/>
    <property type="molecule type" value="Genomic_DNA"/>
</dbReference>
<dbReference type="InterPro" id="IPR036873">
    <property type="entry name" value="Rhodanese-like_dom_sf"/>
</dbReference>
<dbReference type="InterPro" id="IPR001763">
    <property type="entry name" value="Rhodanese-like_dom"/>
</dbReference>
<evidence type="ECO:0000313" key="2">
    <source>
        <dbReference type="EMBL" id="CAA9369040.1"/>
    </source>
</evidence>
<reference evidence="2" key="1">
    <citation type="submission" date="2020-02" db="EMBL/GenBank/DDBJ databases">
        <authorList>
            <person name="Meier V. D."/>
        </authorList>
    </citation>
    <scope>NUCLEOTIDE SEQUENCE</scope>
    <source>
        <strain evidence="2">AVDCRST_MAG89</strain>
    </source>
</reference>
<dbReference type="GO" id="GO:0004792">
    <property type="term" value="F:thiosulfate-cyanide sulfurtransferase activity"/>
    <property type="evidence" value="ECO:0007669"/>
    <property type="project" value="UniProtKB-EC"/>
</dbReference>
<dbReference type="SUPFAM" id="SSF52821">
    <property type="entry name" value="Rhodanese/Cell cycle control phosphatase"/>
    <property type="match status" value="1"/>
</dbReference>
<dbReference type="AlphaFoldDB" id="A0A6J4MX35"/>
<dbReference type="EC" id="2.8.1.1" evidence="2"/>
<gene>
    <name evidence="2" type="ORF">AVDCRST_MAG89-4395</name>
</gene>
<sequence length="70" mass="7883">MPDPIEARGYAHPEALVSTEWVARNLNDPSVRLVESDEDVLLYDVGHIPGAARLDWHTDLQAPLSRDYLD</sequence>
<name>A0A6J4MX35_9BACT</name>
<dbReference type="Gene3D" id="3.40.250.10">
    <property type="entry name" value="Rhodanese-like domain"/>
    <property type="match status" value="1"/>
</dbReference>
<keyword evidence="2" id="KW-0808">Transferase</keyword>